<evidence type="ECO:0000256" key="2">
    <source>
        <dbReference type="SAM" id="SignalP"/>
    </source>
</evidence>
<feature type="chain" id="PRO_5036714462" evidence="2">
    <location>
        <begin position="24"/>
        <end position="444"/>
    </location>
</feature>
<keyword evidence="4" id="KW-1185">Reference proteome</keyword>
<dbReference type="Gene3D" id="1.20.1600.10">
    <property type="entry name" value="Outer membrane efflux proteins (OEP)"/>
    <property type="match status" value="1"/>
</dbReference>
<proteinExistence type="inferred from homology"/>
<dbReference type="GO" id="GO:0015562">
    <property type="term" value="F:efflux transmembrane transporter activity"/>
    <property type="evidence" value="ECO:0007669"/>
    <property type="project" value="InterPro"/>
</dbReference>
<organism evidence="3 4">
    <name type="scientific">Phenylobacterium glaciei</name>
    <dbReference type="NCBI Taxonomy" id="2803784"/>
    <lineage>
        <taxon>Bacteria</taxon>
        <taxon>Pseudomonadati</taxon>
        <taxon>Pseudomonadota</taxon>
        <taxon>Alphaproteobacteria</taxon>
        <taxon>Caulobacterales</taxon>
        <taxon>Caulobacteraceae</taxon>
        <taxon>Phenylobacterium</taxon>
    </lineage>
</organism>
<name>A0A941HXT3_9CAUL</name>
<comment type="caution">
    <text evidence="3">The sequence shown here is derived from an EMBL/GenBank/DDBJ whole genome shotgun (WGS) entry which is preliminary data.</text>
</comment>
<dbReference type="InterPro" id="IPR010131">
    <property type="entry name" value="MdtP/NodT-like"/>
</dbReference>
<comment type="similarity">
    <text evidence="1">Belongs to the outer membrane factor (OMF) (TC 1.B.17) family.</text>
</comment>
<dbReference type="RefSeq" id="WP_215341371.1">
    <property type="nucleotide sequence ID" value="NZ_JAGSGD010000001.1"/>
</dbReference>
<feature type="signal peptide" evidence="2">
    <location>
        <begin position="1"/>
        <end position="23"/>
    </location>
</feature>
<dbReference type="SUPFAM" id="SSF56954">
    <property type="entry name" value="Outer membrane efflux proteins (OEP)"/>
    <property type="match status" value="1"/>
</dbReference>
<dbReference type="EMBL" id="JAGSGD010000001">
    <property type="protein sequence ID" value="MBR7620642.1"/>
    <property type="molecule type" value="Genomic_DNA"/>
</dbReference>
<sequence>MKLTLRMSLAGLFLLSACQTYTPAPPRLDAYPAAAAGRSLTPPASGQWTVADLLAFALAYNPQIAEAAAKVRTAQATVQVAHVPQAATLTLTAEYSDEAAHWLYGVGSDIPLDIGARKSGRIGQAELAALQARYDHAEVVWTVRAALARAVTDRQSADAEIAIAGRAADLRRQRAERLDRRVAVGEDPRSLALTAHAEQVAAERRLADARGRRRQADVVLAKALGVAATAVADLNLAPPASATPDWRSLREQAPLTRKDVLRAVVDYDLAESALRTEVARQYPEVRIGPGYTYDHGVQKIPFNLTLVLPPLDLNRAAIAQAEARRTEAGRSLEAVQATVLAAADQAAASLATARDAEQLARDRDLPIARQAAQGSAAMVRAGEGDRIDDLAAQAAVLDAELALLDARRAHHSAILDLEDALRTPFDPAEHALLQDSFRRLGVAR</sequence>
<evidence type="ECO:0000256" key="1">
    <source>
        <dbReference type="ARBA" id="ARBA00007613"/>
    </source>
</evidence>
<dbReference type="PANTHER" id="PTHR30203">
    <property type="entry name" value="OUTER MEMBRANE CATION EFFLUX PROTEIN"/>
    <property type="match status" value="1"/>
</dbReference>
<protein>
    <submittedName>
        <fullName evidence="3">TolC family protein</fullName>
    </submittedName>
</protein>
<reference evidence="3" key="1">
    <citation type="submission" date="2021-04" db="EMBL/GenBank/DDBJ databases">
        <title>Draft genome assembly of strain Phenylobacterium sp. 20VBR1 using MiniION and Illumina platforms.</title>
        <authorList>
            <person name="Thomas F.A."/>
            <person name="Krishnan K.P."/>
            <person name="Sinha R.K."/>
        </authorList>
    </citation>
    <scope>NUCLEOTIDE SEQUENCE</scope>
    <source>
        <strain evidence="3">20VBR1</strain>
    </source>
</reference>
<accession>A0A941HXT3</accession>
<keyword evidence="2" id="KW-0732">Signal</keyword>
<evidence type="ECO:0000313" key="3">
    <source>
        <dbReference type="EMBL" id="MBR7620642.1"/>
    </source>
</evidence>
<dbReference type="Proteomes" id="UP000622580">
    <property type="component" value="Unassembled WGS sequence"/>
</dbReference>
<gene>
    <name evidence="3" type="ORF">JKL49_14710</name>
</gene>
<dbReference type="Pfam" id="PF02321">
    <property type="entry name" value="OEP"/>
    <property type="match status" value="2"/>
</dbReference>
<dbReference type="AlphaFoldDB" id="A0A941HXT3"/>
<evidence type="ECO:0000313" key="4">
    <source>
        <dbReference type="Proteomes" id="UP000622580"/>
    </source>
</evidence>
<dbReference type="InterPro" id="IPR003423">
    <property type="entry name" value="OMP_efflux"/>
</dbReference>
<dbReference type="PROSITE" id="PS51257">
    <property type="entry name" value="PROKAR_LIPOPROTEIN"/>
    <property type="match status" value="1"/>
</dbReference>